<reference evidence="2" key="1">
    <citation type="submission" date="2023-06" db="EMBL/GenBank/DDBJ databases">
        <authorList>
            <person name="Kurt Z."/>
        </authorList>
    </citation>
    <scope>NUCLEOTIDE SEQUENCE</scope>
</reference>
<name>A0AA86TG57_9EUKA</name>
<dbReference type="AlphaFoldDB" id="A0AA86TG57"/>
<keyword evidence="1" id="KW-0175">Coiled coil</keyword>
<comment type="caution">
    <text evidence="2">The sequence shown here is derived from an EMBL/GenBank/DDBJ whole genome shotgun (WGS) entry which is preliminary data.</text>
</comment>
<evidence type="ECO:0000313" key="3">
    <source>
        <dbReference type="EMBL" id="CAL6111944.1"/>
    </source>
</evidence>
<dbReference type="EMBL" id="CAXDID020000727">
    <property type="protein sequence ID" value="CAL6111944.1"/>
    <property type="molecule type" value="Genomic_DNA"/>
</dbReference>
<dbReference type="EMBL" id="CATOUU010000099">
    <property type="protein sequence ID" value="CAI9916361.1"/>
    <property type="molecule type" value="Genomic_DNA"/>
</dbReference>
<reference evidence="3 4" key="2">
    <citation type="submission" date="2024-07" db="EMBL/GenBank/DDBJ databases">
        <authorList>
            <person name="Akdeniz Z."/>
        </authorList>
    </citation>
    <scope>NUCLEOTIDE SEQUENCE [LARGE SCALE GENOMIC DNA]</scope>
</reference>
<proteinExistence type="predicted"/>
<keyword evidence="4" id="KW-1185">Reference proteome</keyword>
<evidence type="ECO:0000313" key="2">
    <source>
        <dbReference type="EMBL" id="CAI9916361.1"/>
    </source>
</evidence>
<gene>
    <name evidence="2" type="ORF">HINF_LOCUS4006</name>
    <name evidence="3" type="ORF">HINF_LOCUS76807</name>
</gene>
<organism evidence="2">
    <name type="scientific">Hexamita inflata</name>
    <dbReference type="NCBI Taxonomy" id="28002"/>
    <lineage>
        <taxon>Eukaryota</taxon>
        <taxon>Metamonada</taxon>
        <taxon>Diplomonadida</taxon>
        <taxon>Hexamitidae</taxon>
        <taxon>Hexamitinae</taxon>
        <taxon>Hexamita</taxon>
    </lineage>
</organism>
<accession>A0AA86TG57</accession>
<feature type="coiled-coil region" evidence="1">
    <location>
        <begin position="530"/>
        <end position="557"/>
    </location>
</feature>
<sequence>MKQLEQIPGREIFYNHLRILVISDGRFYLQCGNKILQLTNSLELIEIAEIPGAKQKQLLRYGRIYSQCNRLYCQANNDIYEYDYSLKSIKQCFKHFMCYQWCDQVYFVSQTQIFILGENQKQIELYNLTNKDQTTRTVSFASGGVMVIHTKDCAYVWIVQMQNESQLVKLQNDQRFDISNIHKICTVGEVGLQLKPDIIDELFGWDYFQSVQIQHNQFLKQLAENQNYQGLQTSILNLILEKSIDLQLREQKLQLSYIINQLHERNLKQSQLMNVISVCDKLNNIFYLSIVQNRIYIISKTLRILTSYTVNFNQYIDKYKNNKFLKHFHPYMFTPVIVNDTIYIQYNRIILQVVNNTLKFVSNVPEFTYSFNASPFKRRLFAFKNKLYWSSNLSIFELSKYKTIINSSVKFNFINEAFMFKDCVYIQNSETHMIYELNDDFTLRQVVQGGFVQFWNGGVAIMGKMILNLENMKIYCTETDIFREENFILGNSGLELKAEIQKQIFGYAIQPDLIKVSYKLFDQQIFETRMNDIAEELETLSQKINQQKNKTSQELQNYKCLINSVCTKFTFINDEPETQ</sequence>
<evidence type="ECO:0000313" key="4">
    <source>
        <dbReference type="Proteomes" id="UP001642409"/>
    </source>
</evidence>
<evidence type="ECO:0000256" key="1">
    <source>
        <dbReference type="SAM" id="Coils"/>
    </source>
</evidence>
<protein>
    <submittedName>
        <fullName evidence="2">Uncharacterized protein</fullName>
    </submittedName>
</protein>
<dbReference type="Proteomes" id="UP001642409">
    <property type="component" value="Unassembled WGS sequence"/>
</dbReference>